<dbReference type="KEGG" id="but:X994_4099"/>
<evidence type="ECO:0000313" key="1">
    <source>
        <dbReference type="EMBL" id="KGX11676.1"/>
    </source>
</evidence>
<dbReference type="OrthoDB" id="9763676at2"/>
<dbReference type="InterPro" id="IPR010272">
    <property type="entry name" value="T6SS_TssF"/>
</dbReference>
<reference evidence="1 3" key="1">
    <citation type="submission" date="2014-08" db="EMBL/GenBank/DDBJ databases">
        <authorList>
            <person name="Bunnell A."/>
            <person name="Chain P.S."/>
            <person name="Chertkov O."/>
            <person name="Currie B.J."/>
            <person name="Daligault H.E."/>
            <person name="Davenport K.W."/>
            <person name="Davis C."/>
            <person name="Gleasner C.D."/>
            <person name="Johnson S.L."/>
            <person name="Kaestli M."/>
            <person name="Koren S."/>
            <person name="Kunde Y.A."/>
            <person name="Mayo M."/>
            <person name="McMurry K.K."/>
            <person name="Price E.P."/>
            <person name="Reitenga K.G."/>
            <person name="Robison R."/>
            <person name="Rosovitz M.J."/>
            <person name="Sarovich D.S."/>
            <person name="Teshima H."/>
        </authorList>
    </citation>
    <scope>NUCLEOTIDE SEQUENCE [LARGE SCALE GENOMIC DNA]</scope>
    <source>
        <strain evidence="1 3">MSHR44</strain>
    </source>
</reference>
<dbReference type="PANTHER" id="PTHR35370">
    <property type="entry name" value="CYTOPLASMIC PROTEIN-RELATED-RELATED"/>
    <property type="match status" value="1"/>
</dbReference>
<accession>A0A095JCX1</accession>
<dbReference type="PIRSF" id="PIRSF028304">
    <property type="entry name" value="UCP028304"/>
    <property type="match status" value="1"/>
</dbReference>
<gene>
    <name evidence="2" type="primary">vasA</name>
    <name evidence="2" type="ORF">CWD88_24920</name>
    <name evidence="1" type="ORF">Y036_4540</name>
</gene>
<dbReference type="Pfam" id="PF05947">
    <property type="entry name" value="T6SS_TssF"/>
    <property type="match status" value="1"/>
</dbReference>
<sequence>MNFLDHYNDELRQLRDAGARFSKEHPQVASALGLHPDAVTDPFVERLLEGVAYLSARVQKRLDRECAEFAQQALGRICPLYTASTPAISTFAFHPDLGSPDAFRGNTLPRGSLIAAHLPGRKLPVMFSTAREVTLLPLRLASVECSRSITGLPSLLAQRLASSHAVLRFRFEIEGGASIAELAREDDGFKPLHLSVAGDLPRAYALHRALLADTTAWYALVSTNRGDEVLPLPMSGIRLSGVDDEEALLPEAFGGLPGLRLLREYFAQPTRLLGVYVDALAAIAAKAPSARAFDLFFALRDAPGDLVGDVDASQFRLFATPAINLYSKRFDPVPYDANQPEQWIPVDRMRPAAHHLWALTEVFVCETNGRAHRARSVLETAGYEGHEGSIRYGMRREDALLVDGVRRDRFDPLASHDLIAVSMVDDTLEPDDVATITGRALVADRDWRPSALLDAELQLLDPTAVKRIECLWPASAPRGKPSIDACWEAVSHVGRNPLALRASQQQDVTARIVEQLLLAIDKDDALDRQRLESLRSVVLRSRFVAAGRATPTALVRATQVEIDIAESLHADRGGWLFGRLLAQALAEAATLNDGIEIVVRLDGEAASTHTNVATRDGRLA</sequence>
<dbReference type="OMA" id="ICPLYMA"/>
<dbReference type="RefSeq" id="WP_004196180.1">
    <property type="nucleotide sequence ID" value="NZ_AP028072.1"/>
</dbReference>
<dbReference type="Proteomes" id="UP000030475">
    <property type="component" value="Unassembled WGS sequence"/>
</dbReference>
<dbReference type="PANTHER" id="PTHR35370:SF1">
    <property type="entry name" value="TYPE VI SECRETION SYSTEM COMPONENT TSSF1"/>
    <property type="match status" value="1"/>
</dbReference>
<dbReference type="NCBIfam" id="TIGR03359">
    <property type="entry name" value="VI_chp_6"/>
    <property type="match status" value="1"/>
</dbReference>
<dbReference type="Proteomes" id="UP000231878">
    <property type="component" value="Unassembled WGS sequence"/>
</dbReference>
<protein>
    <submittedName>
        <fullName evidence="2">Type VI secretion system baseplate subunit TssF</fullName>
    </submittedName>
</protein>
<comment type="caution">
    <text evidence="1">The sequence shown here is derived from an EMBL/GenBank/DDBJ whole genome shotgun (WGS) entry which is preliminary data.</text>
</comment>
<organism evidence="1 3">
    <name type="scientific">Burkholderia pseudomallei</name>
    <name type="common">Pseudomonas pseudomallei</name>
    <dbReference type="NCBI Taxonomy" id="28450"/>
    <lineage>
        <taxon>Bacteria</taxon>
        <taxon>Pseudomonadati</taxon>
        <taxon>Pseudomonadota</taxon>
        <taxon>Betaproteobacteria</taxon>
        <taxon>Burkholderiales</taxon>
        <taxon>Burkholderiaceae</taxon>
        <taxon>Burkholderia</taxon>
        <taxon>pseudomallei group</taxon>
    </lineage>
</organism>
<evidence type="ECO:0000313" key="3">
    <source>
        <dbReference type="Proteomes" id="UP000030475"/>
    </source>
</evidence>
<name>A0A095JCX1_BURPE</name>
<proteinExistence type="predicted"/>
<reference evidence="2 4" key="2">
    <citation type="submission" date="2017-11" db="EMBL/GenBank/DDBJ databases">
        <title>Molecular characterization of Burkholderia pseudomallei and closely related isolates from Vietnam.</title>
        <authorList>
            <person name="Ustinov D.V."/>
            <person name="Antonov A.S."/>
            <person name="Avdusheva E.F."/>
            <person name="Shpak I.M."/>
            <person name="Zakharova I.B."/>
            <person name="Thi L.A."/>
            <person name="Teteryatnikova N."/>
            <person name="Lopasteyskaya Y.A."/>
            <person name="Kuzyutina J.A."/>
            <person name="Ngo T.N."/>
            <person name="Victorov D.V."/>
        </authorList>
    </citation>
    <scope>NUCLEOTIDE SEQUENCE [LARGE SCALE GENOMIC DNA]</scope>
    <source>
        <strain evidence="2 4">V1512</strain>
    </source>
</reference>
<evidence type="ECO:0000313" key="4">
    <source>
        <dbReference type="Proteomes" id="UP000231878"/>
    </source>
</evidence>
<dbReference type="GeneID" id="93062639"/>
<dbReference type="AlphaFoldDB" id="A0A095JCX1"/>
<dbReference type="EMBL" id="JQIM01000009">
    <property type="protein sequence ID" value="KGX11676.1"/>
    <property type="molecule type" value="Genomic_DNA"/>
</dbReference>
<evidence type="ECO:0000313" key="2">
    <source>
        <dbReference type="EMBL" id="PJO63589.1"/>
    </source>
</evidence>
<dbReference type="EMBL" id="PHRB01000030">
    <property type="protein sequence ID" value="PJO63589.1"/>
    <property type="molecule type" value="Genomic_DNA"/>
</dbReference>